<feature type="domain" description="ABC transporter" evidence="2">
    <location>
        <begin position="115"/>
        <end position="155"/>
    </location>
</feature>
<feature type="transmembrane region" description="Helical" evidence="1">
    <location>
        <begin position="41"/>
        <end position="62"/>
    </location>
</feature>
<organism evidence="5">
    <name type="scientific">Nippostrongylus brasiliensis</name>
    <name type="common">Rat hookworm</name>
    <dbReference type="NCBI Taxonomy" id="27835"/>
    <lineage>
        <taxon>Eukaryota</taxon>
        <taxon>Metazoa</taxon>
        <taxon>Ecdysozoa</taxon>
        <taxon>Nematoda</taxon>
        <taxon>Chromadorea</taxon>
        <taxon>Rhabditida</taxon>
        <taxon>Rhabditina</taxon>
        <taxon>Rhabditomorpha</taxon>
        <taxon>Strongyloidea</taxon>
        <taxon>Heligmosomidae</taxon>
        <taxon>Nippostrongylus</taxon>
    </lineage>
</organism>
<reference evidence="5" key="1">
    <citation type="submission" date="2017-02" db="UniProtKB">
        <authorList>
            <consortium name="WormBaseParasite"/>
        </authorList>
    </citation>
    <scope>IDENTIFICATION</scope>
</reference>
<dbReference type="STRING" id="27835.A0A0N4XHE6"/>
<keyword evidence="1" id="KW-0812">Transmembrane</keyword>
<dbReference type="WBParaSite" id="NBR_0000194801-mRNA-1">
    <property type="protein sequence ID" value="NBR_0000194801-mRNA-1"/>
    <property type="gene ID" value="NBR_0000194801"/>
</dbReference>
<proteinExistence type="predicted"/>
<evidence type="ECO:0000259" key="2">
    <source>
        <dbReference type="Pfam" id="PF00005"/>
    </source>
</evidence>
<keyword evidence="1" id="KW-1133">Transmembrane helix</keyword>
<evidence type="ECO:0000313" key="3">
    <source>
        <dbReference type="EMBL" id="VDL65538.1"/>
    </source>
</evidence>
<dbReference type="AlphaFoldDB" id="A0A0N4XHE6"/>
<gene>
    <name evidence="3" type="ORF">NBR_LOCUS1949</name>
</gene>
<dbReference type="Gene3D" id="3.40.50.300">
    <property type="entry name" value="P-loop containing nucleotide triphosphate hydrolases"/>
    <property type="match status" value="1"/>
</dbReference>
<evidence type="ECO:0000313" key="4">
    <source>
        <dbReference type="Proteomes" id="UP000271162"/>
    </source>
</evidence>
<evidence type="ECO:0000313" key="5">
    <source>
        <dbReference type="WBParaSite" id="NBR_0000194801-mRNA-1"/>
    </source>
</evidence>
<sequence length="171" mass="19533">MTTKKMICNHINDNINDLVGCDEKSVFSLVYPDVFTRFESLSYMFAVFALTLIYLFLFEIYAPDCIVFSEKQLDRVPAPESEGIEMEQEDAWMDRAVIFDKVYKKWEKMTESAVSNASFIAYYGQVTVLLGHDGSGKSTMMQLITGDTEATSGMMINCRLFWCFHTSLKAL</sequence>
<dbReference type="GO" id="GO:0016887">
    <property type="term" value="F:ATP hydrolysis activity"/>
    <property type="evidence" value="ECO:0007669"/>
    <property type="project" value="InterPro"/>
</dbReference>
<dbReference type="GO" id="GO:0005524">
    <property type="term" value="F:ATP binding"/>
    <property type="evidence" value="ECO:0007669"/>
    <property type="project" value="InterPro"/>
</dbReference>
<keyword evidence="4" id="KW-1185">Reference proteome</keyword>
<dbReference type="Proteomes" id="UP000271162">
    <property type="component" value="Unassembled WGS sequence"/>
</dbReference>
<dbReference type="InterPro" id="IPR003439">
    <property type="entry name" value="ABC_transporter-like_ATP-bd"/>
</dbReference>
<dbReference type="Pfam" id="PF00005">
    <property type="entry name" value="ABC_tran"/>
    <property type="match status" value="1"/>
</dbReference>
<name>A0A0N4XHE6_NIPBR</name>
<dbReference type="EMBL" id="UYSL01001889">
    <property type="protein sequence ID" value="VDL65538.1"/>
    <property type="molecule type" value="Genomic_DNA"/>
</dbReference>
<protein>
    <submittedName>
        <fullName evidence="5">ABC transporter domain-containing protein</fullName>
    </submittedName>
</protein>
<keyword evidence="1" id="KW-0472">Membrane</keyword>
<accession>A0A0N4XHE6</accession>
<dbReference type="InterPro" id="IPR027417">
    <property type="entry name" value="P-loop_NTPase"/>
</dbReference>
<dbReference type="SUPFAM" id="SSF52540">
    <property type="entry name" value="P-loop containing nucleoside triphosphate hydrolases"/>
    <property type="match status" value="1"/>
</dbReference>
<reference evidence="3 4" key="2">
    <citation type="submission" date="2018-11" db="EMBL/GenBank/DDBJ databases">
        <authorList>
            <consortium name="Pathogen Informatics"/>
        </authorList>
    </citation>
    <scope>NUCLEOTIDE SEQUENCE [LARGE SCALE GENOMIC DNA]</scope>
</reference>
<evidence type="ECO:0000256" key="1">
    <source>
        <dbReference type="SAM" id="Phobius"/>
    </source>
</evidence>